<feature type="region of interest" description="Disordered" evidence="1">
    <location>
        <begin position="416"/>
        <end position="524"/>
    </location>
</feature>
<proteinExistence type="predicted"/>
<feature type="region of interest" description="Disordered" evidence="1">
    <location>
        <begin position="80"/>
        <end position="122"/>
    </location>
</feature>
<feature type="region of interest" description="Disordered" evidence="1">
    <location>
        <begin position="579"/>
        <end position="669"/>
    </location>
</feature>
<feature type="compositionally biased region" description="Pro residues" evidence="1">
    <location>
        <begin position="104"/>
        <end position="121"/>
    </location>
</feature>
<sequence>MMRSGAPYAQNHFRTVSPPPTPKSPLFTRQSESRVNALPWKERVHALDVAKVVSRSISEENDRFGFHDLVSLRDEDKLRELPSTAEEDSSTSKKVTLRSLSTRPEPPLPPPATPTPCPPLPERLAVSLPAVSVLRDRPNPHSPVGNAWSGEHYWKPQFATTPLRAESAPKAESPPAPTSFLSRSIYDEVLDEVAELASQVLEDKPGMTQLDAEIAAATHIITLLIDEIDKVHGRPVPEDIRIKLQESYGQQAEIMRGARMISLDNKATWLWTDESTNEDTNIMDRARDQYKKLGDKMRKSGDFTLNGTAMTLVWATKIYDDLLQKQRKRSASTASTSTSYRNDSSYHDETLTELGLSSDEEDYSACIKSITEELAESERRREARGRQRRRELEHLRDNSLGWPKRKVNIRINEDGEMEEVTDDEDDSPTRFRGKEDFKMRRKREEARVERTESEDVPQMPQMDPSLAQKSASMKRRDRAVFMNKLKGEDKTERKSRRSSLHLHSRQNPGSSILGNTDIPPVPSIGSSLSTRILAQSPTTPTFDQSPLVVAKSRESFAASKRKEAYSIGDRHHALQMSIQKMDSSPTTSTTAKGNSGNTPVLQSSPSIHRRSSLSSPTPLDAPTFPTPPSAQRQDSDSPSEQRLERKRLYDKSEDRRVKGRAPSMLDFEGMAEMIKSMGVDDDKKGSRSKKD</sequence>
<feature type="region of interest" description="Disordered" evidence="1">
    <location>
        <begin position="326"/>
        <end position="348"/>
    </location>
</feature>
<reference evidence="2" key="1">
    <citation type="journal article" date="2020" name="Stud. Mycol.">
        <title>101 Dothideomycetes genomes: a test case for predicting lifestyles and emergence of pathogens.</title>
        <authorList>
            <person name="Haridas S."/>
            <person name="Albert R."/>
            <person name="Binder M."/>
            <person name="Bloem J."/>
            <person name="Labutti K."/>
            <person name="Salamov A."/>
            <person name="Andreopoulos B."/>
            <person name="Baker S."/>
            <person name="Barry K."/>
            <person name="Bills G."/>
            <person name="Bluhm B."/>
            <person name="Cannon C."/>
            <person name="Castanera R."/>
            <person name="Culley D."/>
            <person name="Daum C."/>
            <person name="Ezra D."/>
            <person name="Gonzalez J."/>
            <person name="Henrissat B."/>
            <person name="Kuo A."/>
            <person name="Liang C."/>
            <person name="Lipzen A."/>
            <person name="Lutzoni F."/>
            <person name="Magnuson J."/>
            <person name="Mondo S."/>
            <person name="Nolan M."/>
            <person name="Ohm R."/>
            <person name="Pangilinan J."/>
            <person name="Park H.-J."/>
            <person name="Ramirez L."/>
            <person name="Alfaro M."/>
            <person name="Sun H."/>
            <person name="Tritt A."/>
            <person name="Yoshinaga Y."/>
            <person name="Zwiers L.-H."/>
            <person name="Turgeon B."/>
            <person name="Goodwin S."/>
            <person name="Spatafora J."/>
            <person name="Crous P."/>
            <person name="Grigoriev I."/>
        </authorList>
    </citation>
    <scope>NUCLEOTIDE SEQUENCE</scope>
    <source>
        <strain evidence="2">CBS 675.92</strain>
    </source>
</reference>
<dbReference type="OrthoDB" id="3800557at2759"/>
<feature type="compositionally biased region" description="Polar residues" evidence="1">
    <location>
        <begin position="579"/>
        <end position="602"/>
    </location>
</feature>
<keyword evidence="3" id="KW-1185">Reference proteome</keyword>
<dbReference type="EMBL" id="ML976989">
    <property type="protein sequence ID" value="KAF1957438.1"/>
    <property type="molecule type" value="Genomic_DNA"/>
</dbReference>
<evidence type="ECO:0000313" key="3">
    <source>
        <dbReference type="Proteomes" id="UP000800035"/>
    </source>
</evidence>
<evidence type="ECO:0000256" key="1">
    <source>
        <dbReference type="SAM" id="MobiDB-lite"/>
    </source>
</evidence>
<feature type="region of interest" description="Disordered" evidence="1">
    <location>
        <begin position="1"/>
        <end position="34"/>
    </location>
</feature>
<dbReference type="AlphaFoldDB" id="A0A6A5TYC4"/>
<name>A0A6A5TYC4_9PLEO</name>
<dbReference type="Proteomes" id="UP000800035">
    <property type="component" value="Unassembled WGS sequence"/>
</dbReference>
<feature type="compositionally biased region" description="Acidic residues" evidence="1">
    <location>
        <begin position="416"/>
        <end position="426"/>
    </location>
</feature>
<feature type="compositionally biased region" description="Basic residues" evidence="1">
    <location>
        <begin position="493"/>
        <end position="504"/>
    </location>
</feature>
<evidence type="ECO:0000313" key="2">
    <source>
        <dbReference type="EMBL" id="KAF1957438.1"/>
    </source>
</evidence>
<accession>A0A6A5TYC4</accession>
<feature type="compositionally biased region" description="Basic and acidic residues" evidence="1">
    <location>
        <begin position="427"/>
        <end position="453"/>
    </location>
</feature>
<protein>
    <submittedName>
        <fullName evidence="2">Uncharacterized protein</fullName>
    </submittedName>
</protein>
<gene>
    <name evidence="2" type="ORF">CC80DRAFT_592705</name>
</gene>
<organism evidence="2 3">
    <name type="scientific">Byssothecium circinans</name>
    <dbReference type="NCBI Taxonomy" id="147558"/>
    <lineage>
        <taxon>Eukaryota</taxon>
        <taxon>Fungi</taxon>
        <taxon>Dikarya</taxon>
        <taxon>Ascomycota</taxon>
        <taxon>Pezizomycotina</taxon>
        <taxon>Dothideomycetes</taxon>
        <taxon>Pleosporomycetidae</taxon>
        <taxon>Pleosporales</taxon>
        <taxon>Massarineae</taxon>
        <taxon>Massarinaceae</taxon>
        <taxon>Byssothecium</taxon>
    </lineage>
</organism>
<feature type="compositionally biased region" description="Basic and acidic residues" evidence="1">
    <location>
        <begin position="633"/>
        <end position="656"/>
    </location>
</feature>